<reference evidence="5 6" key="1">
    <citation type="journal article" date="2021" name="bioRxiv">
        <title>Chromosome-scale and haplotype-resolved genome assembly of a tetraploid potato cultivar.</title>
        <authorList>
            <person name="Sun H."/>
            <person name="Jiao W.-B."/>
            <person name="Krause K."/>
            <person name="Campoy J.A."/>
            <person name="Goel M."/>
            <person name="Folz-Donahue K."/>
            <person name="Kukat C."/>
            <person name="Huettel B."/>
            <person name="Schneeberger K."/>
        </authorList>
    </citation>
    <scope>NUCLEOTIDE SEQUENCE [LARGE SCALE GENOMIC DNA]</scope>
    <source>
        <strain evidence="5">SolTubOtavaFocal</strain>
        <tissue evidence="5">Leaves</tissue>
    </source>
</reference>
<dbReference type="Pfam" id="PF03321">
    <property type="entry name" value="GH3"/>
    <property type="match status" value="1"/>
</dbReference>
<proteinExistence type="inferred from homology"/>
<dbReference type="Proteomes" id="UP000826656">
    <property type="component" value="Unassembled WGS sequence"/>
</dbReference>
<dbReference type="PANTHER" id="PTHR31901">
    <property type="entry name" value="GH3 DOMAIN-CONTAINING PROTEIN"/>
    <property type="match status" value="1"/>
</dbReference>
<dbReference type="InterPro" id="IPR055378">
    <property type="entry name" value="GH3_C"/>
</dbReference>
<comment type="caution">
    <text evidence="5">The sequence shown here is derived from an EMBL/GenBank/DDBJ whole genome shotgun (WGS) entry which is preliminary data.</text>
</comment>
<evidence type="ECO:0000313" key="6">
    <source>
        <dbReference type="Proteomes" id="UP000826656"/>
    </source>
</evidence>
<dbReference type="Pfam" id="PF23572">
    <property type="entry name" value="GH3_C"/>
    <property type="match status" value="1"/>
</dbReference>
<evidence type="ECO:0000313" key="5">
    <source>
        <dbReference type="EMBL" id="KAH0744322.1"/>
    </source>
</evidence>
<sequence>MPEAPKSDVVTENNKQVLHFIEEVTTNADEIQKKVLAEILTKNAYVEYLQRHGLNGHIDRENFKKIMPAITYEDIQSDITRIANGDKSQILCSQPISEFLTSSGTSGGERKLMPTIEEELARRSQLYSLLMPVMSQFVPDLEKGKGMYFLFIKSEAKTPGGLPARPVLTSYYKSPHFKNRRPDPYTNYTSPNDTILCSDSYQSMYSQMLCGLCQNKEVLRVGAVFASGFIRAIRFLEKHWPLLCHDIRAGTINSQITDLSVREAVMKILKPDKNLADFVEAECSKDSWQGIITRLWPNTKYIDVIVTGTMSQYIPTLDYYSNGLPLVCTMYASSECYFGVNLNPLCKPSEVAYTLIPTMGYFEFLPVHRNNGVTNSISMPKSLNEKEQQELVDLVDVKIGQEYELIVTTYAGLYRYRVGDVLRVAGFKNNAPQFNFICRKNVVLSIDSDKTDEVELQNAVKNAVTHLMPFDAHVTEYTSYADTTTTIPGHYVLYWELNVNGSTPVPPSVFEDCCLTIEESLNSVYRQGRASDKSIGPLEIKIVESGTFDKLMDYAISLGASINQYKTPRCVKFEPIVELLNSKVVSNYFSPKCPKWVPGHKQWNNMN</sequence>
<evidence type="ECO:0000256" key="1">
    <source>
        <dbReference type="ARBA" id="ARBA00008068"/>
    </source>
</evidence>
<feature type="domain" description="GH3 C-terminal" evidence="4">
    <location>
        <begin position="455"/>
        <end position="574"/>
    </location>
</feature>
<evidence type="ECO:0000259" key="4">
    <source>
        <dbReference type="Pfam" id="PF23572"/>
    </source>
</evidence>
<keyword evidence="6" id="KW-1185">Reference proteome</keyword>
<dbReference type="Pfam" id="PF23571">
    <property type="entry name" value="GH3_M"/>
    <property type="match status" value="1"/>
</dbReference>
<feature type="domain" description="GH3 middle" evidence="3">
    <location>
        <begin position="353"/>
        <end position="439"/>
    </location>
</feature>
<accession>A0ABQ7UBT4</accession>
<name>A0ABQ7UBT4_SOLTU</name>
<evidence type="ECO:0000259" key="3">
    <source>
        <dbReference type="Pfam" id="PF23571"/>
    </source>
</evidence>
<dbReference type="PANTHER" id="PTHR31901:SF9">
    <property type="entry name" value="GH3 DOMAIN-CONTAINING PROTEIN"/>
    <property type="match status" value="1"/>
</dbReference>
<dbReference type="InterPro" id="IPR055377">
    <property type="entry name" value="GH3_M"/>
</dbReference>
<evidence type="ECO:0000256" key="2">
    <source>
        <dbReference type="ARBA" id="ARBA00022598"/>
    </source>
</evidence>
<comment type="similarity">
    <text evidence="1">Belongs to the IAA-amido conjugating enzyme family.</text>
</comment>
<gene>
    <name evidence="5" type="ORF">KY290_032315</name>
</gene>
<protein>
    <recommendedName>
        <fullName evidence="7">Indole-3-acetic acid-amido synthetase GH3.6</fullName>
    </recommendedName>
</protein>
<dbReference type="InterPro" id="IPR004993">
    <property type="entry name" value="GH3"/>
</dbReference>
<keyword evidence="2" id="KW-0436">Ligase</keyword>
<organism evidence="5 6">
    <name type="scientific">Solanum tuberosum</name>
    <name type="common">Potato</name>
    <dbReference type="NCBI Taxonomy" id="4113"/>
    <lineage>
        <taxon>Eukaryota</taxon>
        <taxon>Viridiplantae</taxon>
        <taxon>Streptophyta</taxon>
        <taxon>Embryophyta</taxon>
        <taxon>Tracheophyta</taxon>
        <taxon>Spermatophyta</taxon>
        <taxon>Magnoliopsida</taxon>
        <taxon>eudicotyledons</taxon>
        <taxon>Gunneridae</taxon>
        <taxon>Pentapetalae</taxon>
        <taxon>asterids</taxon>
        <taxon>lamiids</taxon>
        <taxon>Solanales</taxon>
        <taxon>Solanaceae</taxon>
        <taxon>Solanoideae</taxon>
        <taxon>Solaneae</taxon>
        <taxon>Solanum</taxon>
    </lineage>
</organism>
<evidence type="ECO:0008006" key="7">
    <source>
        <dbReference type="Google" id="ProtNLM"/>
    </source>
</evidence>
<dbReference type="EMBL" id="JAIVGD010000023">
    <property type="protein sequence ID" value="KAH0744322.1"/>
    <property type="molecule type" value="Genomic_DNA"/>
</dbReference>